<name>A0AAJ2URE6_9ACTN</name>
<dbReference type="AlphaFoldDB" id="A0AAJ2URE6"/>
<dbReference type="Proteomes" id="UP001273589">
    <property type="component" value="Unassembled WGS sequence"/>
</dbReference>
<dbReference type="RefSeq" id="WP_319698879.1">
    <property type="nucleotide sequence ID" value="NZ_JARAWN010000506.1"/>
</dbReference>
<comment type="caution">
    <text evidence="2">The sequence shown here is derived from an EMBL/GenBank/DDBJ whole genome shotgun (WGS) entry which is preliminary data.</text>
</comment>
<protein>
    <submittedName>
        <fullName evidence="2">Uncharacterized protein</fullName>
    </submittedName>
</protein>
<dbReference type="EMBL" id="JARAWN010000506">
    <property type="protein sequence ID" value="MDX3136094.1"/>
    <property type="molecule type" value="Genomic_DNA"/>
</dbReference>
<evidence type="ECO:0000256" key="1">
    <source>
        <dbReference type="SAM" id="Phobius"/>
    </source>
</evidence>
<keyword evidence="1" id="KW-0812">Transmembrane</keyword>
<keyword evidence="1" id="KW-0472">Membrane</keyword>
<reference evidence="2" key="1">
    <citation type="journal article" date="2023" name="Microb. Genom.">
        <title>Mesoterricola silvestris gen. nov., sp. nov., Mesoterricola sediminis sp. nov., Geothrix oryzae sp. nov., Geothrix edaphica sp. nov., Geothrix rubra sp. nov., and Geothrix limicola sp. nov., six novel members of Acidobacteriota isolated from soils.</title>
        <authorList>
            <person name="Weisberg A.J."/>
            <person name="Pearce E."/>
            <person name="Kramer C.G."/>
            <person name="Chang J.H."/>
            <person name="Clarke C.R."/>
        </authorList>
    </citation>
    <scope>NUCLEOTIDE SEQUENCE</scope>
    <source>
        <strain evidence="2">ND06-05F</strain>
    </source>
</reference>
<accession>A0AAJ2URE6</accession>
<organism evidence="2 3">
    <name type="scientific">Streptomyces europaeiscabiei</name>
    <dbReference type="NCBI Taxonomy" id="146819"/>
    <lineage>
        <taxon>Bacteria</taxon>
        <taxon>Bacillati</taxon>
        <taxon>Actinomycetota</taxon>
        <taxon>Actinomycetes</taxon>
        <taxon>Kitasatosporales</taxon>
        <taxon>Streptomycetaceae</taxon>
        <taxon>Streptomyces</taxon>
    </lineage>
</organism>
<feature type="transmembrane region" description="Helical" evidence="1">
    <location>
        <begin position="42"/>
        <end position="61"/>
    </location>
</feature>
<evidence type="ECO:0000313" key="2">
    <source>
        <dbReference type="EMBL" id="MDX3136094.1"/>
    </source>
</evidence>
<feature type="transmembrane region" description="Helical" evidence="1">
    <location>
        <begin position="95"/>
        <end position="115"/>
    </location>
</feature>
<keyword evidence="1" id="KW-1133">Transmembrane helix</keyword>
<proteinExistence type="predicted"/>
<evidence type="ECO:0000313" key="3">
    <source>
        <dbReference type="Proteomes" id="UP001273589"/>
    </source>
</evidence>
<gene>
    <name evidence="2" type="ORF">PV367_41315</name>
</gene>
<sequence>MAHSVPAWRGAAAVVASASLLALLVLPHATAAVRPGAPGFDGVRLAGLLLLGASLWTGLLLQSFGAVPGAAAVCCAAALAQTLAQTVCPDDPQGIGLLVYGVAAALQACLVRGLLGRATAHR</sequence>